<comment type="caution">
    <text evidence="1">The sequence shown here is derived from an EMBL/GenBank/DDBJ whole genome shotgun (WGS) entry which is preliminary data.</text>
</comment>
<proteinExistence type="predicted"/>
<dbReference type="Proteomes" id="UP001165289">
    <property type="component" value="Unassembled WGS sequence"/>
</dbReference>
<protein>
    <submittedName>
        <fullName evidence="1">Uncharacterized protein</fullName>
    </submittedName>
</protein>
<dbReference type="EMBL" id="JAKMXF010000266">
    <property type="protein sequence ID" value="KAI6653628.1"/>
    <property type="molecule type" value="Genomic_DNA"/>
</dbReference>
<reference evidence="1 2" key="1">
    <citation type="journal article" date="2023" name="BMC Biol.">
        <title>The compact genome of the sponge Oopsacas minuta (Hexactinellida) is lacking key metazoan core genes.</title>
        <authorList>
            <person name="Santini S."/>
            <person name="Schenkelaars Q."/>
            <person name="Jourda C."/>
            <person name="Duchesne M."/>
            <person name="Belahbib H."/>
            <person name="Rocher C."/>
            <person name="Selva M."/>
            <person name="Riesgo A."/>
            <person name="Vervoort M."/>
            <person name="Leys S.P."/>
            <person name="Kodjabachian L."/>
            <person name="Le Bivic A."/>
            <person name="Borchiellini C."/>
            <person name="Claverie J.M."/>
            <person name="Renard E."/>
        </authorList>
    </citation>
    <scope>NUCLEOTIDE SEQUENCE [LARGE SCALE GENOMIC DNA]</scope>
    <source>
        <strain evidence="1">SPO-2</strain>
    </source>
</reference>
<name>A0AAV7JX78_9METZ</name>
<dbReference type="AlphaFoldDB" id="A0AAV7JX78"/>
<organism evidence="1 2">
    <name type="scientific">Oopsacas minuta</name>
    <dbReference type="NCBI Taxonomy" id="111878"/>
    <lineage>
        <taxon>Eukaryota</taxon>
        <taxon>Metazoa</taxon>
        <taxon>Porifera</taxon>
        <taxon>Hexactinellida</taxon>
        <taxon>Hexasterophora</taxon>
        <taxon>Lyssacinosida</taxon>
        <taxon>Leucopsacidae</taxon>
        <taxon>Oopsacas</taxon>
    </lineage>
</organism>
<evidence type="ECO:0000313" key="1">
    <source>
        <dbReference type="EMBL" id="KAI6653628.1"/>
    </source>
</evidence>
<evidence type="ECO:0000313" key="2">
    <source>
        <dbReference type="Proteomes" id="UP001165289"/>
    </source>
</evidence>
<gene>
    <name evidence="1" type="ORF">LOD99_3523</name>
</gene>
<accession>A0AAV7JX78</accession>
<keyword evidence="2" id="KW-1185">Reference proteome</keyword>
<sequence length="219" mass="24704">MYHKSSATVTRNGIEPIDNSVTMKTNSILSPNRIQTNRTTRLTSKQHRSTLEEHLSDLKNKERSFFPPSLPTFSTSEAPIKSPSLLTNHSLQYQIYPDFVNQKLAEQVGSDNTIVNEYKPSPEHVIIQQSKPLLNSTDYTIAEYSDYGDSIIPATNPSNQLPKLFLSPLEPCHTASYMDTDFPIFNNETCIETNEHTLTLPPDSIPCKANKLDIYSNEI</sequence>